<dbReference type="AlphaFoldDB" id="A0A4U3AMQ2"/>
<comment type="caution">
    <text evidence="4">The sequence shown here is derived from an EMBL/GenBank/DDBJ whole genome shotgun (WGS) entry which is preliminary data.</text>
</comment>
<evidence type="ECO:0000259" key="3">
    <source>
        <dbReference type="Pfam" id="PF08719"/>
    </source>
</evidence>
<evidence type="ECO:0000256" key="1">
    <source>
        <dbReference type="ARBA" id="ARBA00000022"/>
    </source>
</evidence>
<name>A0A4U3AMQ2_9BACI</name>
<dbReference type="SUPFAM" id="SSF143990">
    <property type="entry name" value="YbiA-like"/>
    <property type="match status" value="1"/>
</dbReference>
<dbReference type="InterPro" id="IPR012816">
    <property type="entry name" value="NADAR"/>
</dbReference>
<reference evidence="4 5" key="1">
    <citation type="journal article" date="2019" name="Environ. Microbiol.">
        <title>An active ?-lactamase is a part of an orchestrated cell wall stress resistance network of Bacillus subtilis and related rhizosphere species.</title>
        <authorList>
            <person name="Bucher T."/>
            <person name="Keren-Paz A."/>
            <person name="Hausser J."/>
            <person name="Olender T."/>
            <person name="Cytryn E."/>
            <person name="Kolodkin-Gal I."/>
        </authorList>
    </citation>
    <scope>NUCLEOTIDE SEQUENCE [LARGE SCALE GENOMIC DNA]</scope>
    <source>
        <strain evidence="4 5">I5</strain>
    </source>
</reference>
<comment type="catalytic activity">
    <reaction evidence="1">
        <text>5-amino-6-(5-phospho-D-ribosylamino)uracil + H2O = 5,6-diaminouracil + D-ribose 5-phosphate</text>
        <dbReference type="Rhea" id="RHEA:55020"/>
        <dbReference type="ChEBI" id="CHEBI:15377"/>
        <dbReference type="ChEBI" id="CHEBI:46252"/>
        <dbReference type="ChEBI" id="CHEBI:58453"/>
        <dbReference type="ChEBI" id="CHEBI:78346"/>
    </reaction>
</comment>
<evidence type="ECO:0000313" key="4">
    <source>
        <dbReference type="EMBL" id="TKI89914.1"/>
    </source>
</evidence>
<dbReference type="Proteomes" id="UP000305222">
    <property type="component" value="Unassembled WGS sequence"/>
</dbReference>
<sequence>MAAGFPIELQGIRILSSEALYQAMRYPNHPEYQKAIIQQKSPMTAKMISKKYRSHTREDWEEVKLMIMRWCLRVKLIQNWDKFGSLLLSTLDKQIVEESYKDDFWGARPSDMNLLVGTNALGRLLMELRAELTQFIGKHELSSPHIDNFMLYGKEIGNIRFENKAMPIESLLNTNTNFENLSLFD</sequence>
<gene>
    <name evidence="4" type="ORF">FC699_25100</name>
</gene>
<dbReference type="InterPro" id="IPR037238">
    <property type="entry name" value="YbiA-like_sf"/>
</dbReference>
<comment type="catalytic activity">
    <reaction evidence="2">
        <text>2,5-diamino-6-hydroxy-4-(5-phosphoribosylamino)-pyrimidine + H2O = 2,5,6-triamino-4-hydroxypyrimidine + D-ribose 5-phosphate</text>
        <dbReference type="Rhea" id="RHEA:23436"/>
        <dbReference type="ChEBI" id="CHEBI:15377"/>
        <dbReference type="ChEBI" id="CHEBI:58614"/>
        <dbReference type="ChEBI" id="CHEBI:78346"/>
        <dbReference type="ChEBI" id="CHEBI:137796"/>
    </reaction>
</comment>
<dbReference type="Gene3D" id="1.10.357.40">
    <property type="entry name" value="YbiA-like"/>
    <property type="match status" value="1"/>
</dbReference>
<dbReference type="CDD" id="cd15457">
    <property type="entry name" value="NADAR"/>
    <property type="match status" value="1"/>
</dbReference>
<dbReference type="EMBL" id="SZON01001748">
    <property type="protein sequence ID" value="TKI89914.1"/>
    <property type="molecule type" value="Genomic_DNA"/>
</dbReference>
<feature type="domain" description="NADAR" evidence="3">
    <location>
        <begin position="7"/>
        <end position="132"/>
    </location>
</feature>
<proteinExistence type="predicted"/>
<evidence type="ECO:0000256" key="2">
    <source>
        <dbReference type="ARBA" id="ARBA00000751"/>
    </source>
</evidence>
<protein>
    <submittedName>
        <fullName evidence="4">NADAR family protein</fullName>
    </submittedName>
</protein>
<evidence type="ECO:0000313" key="5">
    <source>
        <dbReference type="Proteomes" id="UP000305222"/>
    </source>
</evidence>
<organism evidence="4 5">
    <name type="scientific">Bacillus wiedmannii</name>
    <dbReference type="NCBI Taxonomy" id="1890302"/>
    <lineage>
        <taxon>Bacteria</taxon>
        <taxon>Bacillati</taxon>
        <taxon>Bacillota</taxon>
        <taxon>Bacilli</taxon>
        <taxon>Bacillales</taxon>
        <taxon>Bacillaceae</taxon>
        <taxon>Bacillus</taxon>
        <taxon>Bacillus cereus group</taxon>
    </lineage>
</organism>
<accession>A0A4U3AMQ2</accession>
<dbReference type="Pfam" id="PF08719">
    <property type="entry name" value="NADAR"/>
    <property type="match status" value="1"/>
</dbReference>